<dbReference type="InterPro" id="IPR008937">
    <property type="entry name" value="Ras-like_GEF"/>
</dbReference>
<dbReference type="Pfam" id="PF00130">
    <property type="entry name" value="C1_1"/>
    <property type="match status" value="1"/>
</dbReference>
<feature type="compositionally biased region" description="Polar residues" evidence="5">
    <location>
        <begin position="492"/>
        <end position="509"/>
    </location>
</feature>
<dbReference type="InterPro" id="IPR023578">
    <property type="entry name" value="Ras_GEF_dom_sf"/>
</dbReference>
<dbReference type="SUPFAM" id="SSF48366">
    <property type="entry name" value="Ras GEF"/>
    <property type="match status" value="2"/>
</dbReference>
<sequence length="609" mass="67288">MQGGRCRTVKHEEWVQLMVLSKLTPQSRAEVMAKFIQVAQKLLYLQNFNTLMAVVGGLSHSAICRLRETHCYLPPEVLKEPFTQRTDPHESEVQSRQNEKGCELNGGAVMLSSASHVPVLLLPSFRHGTHSRRDKPAPLSLVTVELSTALYGKFSEGGVNGSALSASTNASVAALKFNALELRLVSSLTSSCRPLCTSLAEEMNEKLLSSSRCSFSVPGLNLVQTRLTLSCSSDLVQTQTNPVPAPQTWSKLVQTQTNPVPAPQTWSRPRLTLSCSSDLTWSRPRLTLSLLNLVQTWSRPRLTLSLSLLRPGDLTELLSSWNNYGAYRKSLSACRGPKIPILGVHLKDLIAVHVLLPDWTAEGHMVHLGKMQQLYLTLNELMSLQSSSPGLETDTTCCTCSRDGLISRAEMEAYFLRALPLLQTRMGPGFLHDFSEITYLRPTFCEHCAGFLWGIIKQGFKCKDCGVNVHRQCRDLLVLACRKLIRSRSMIQVSTTNHSSVPSSPALTTTDEEDVFDSPLSPPPPPPPPSPCSLAPPTGSRKGGARGRRRRERTGEREKEERGRTTGPGLNREADFCASKSGLWTENWIEESVFSEGRLQCVRSSVNQD</sequence>
<feature type="compositionally biased region" description="Pro residues" evidence="5">
    <location>
        <begin position="520"/>
        <end position="531"/>
    </location>
</feature>
<dbReference type="GO" id="GO:0005886">
    <property type="term" value="C:plasma membrane"/>
    <property type="evidence" value="ECO:0007669"/>
    <property type="project" value="TreeGrafter"/>
</dbReference>
<evidence type="ECO:0000313" key="8">
    <source>
        <dbReference type="EMBL" id="KAK7880853.1"/>
    </source>
</evidence>
<feature type="compositionally biased region" description="Basic and acidic residues" evidence="5">
    <location>
        <begin position="553"/>
        <end position="564"/>
    </location>
</feature>
<name>A0AAW0MQN7_9GOBI</name>
<evidence type="ECO:0000313" key="9">
    <source>
        <dbReference type="Proteomes" id="UP001460270"/>
    </source>
</evidence>
<feature type="region of interest" description="Disordered" evidence="5">
    <location>
        <begin position="492"/>
        <end position="576"/>
    </location>
</feature>
<dbReference type="SMART" id="SM00109">
    <property type="entry name" value="C1"/>
    <property type="match status" value="1"/>
</dbReference>
<dbReference type="SMART" id="SM00147">
    <property type="entry name" value="RasGEF"/>
    <property type="match status" value="1"/>
</dbReference>
<dbReference type="GO" id="GO:0007265">
    <property type="term" value="P:Ras protein signal transduction"/>
    <property type="evidence" value="ECO:0007669"/>
    <property type="project" value="TreeGrafter"/>
</dbReference>
<evidence type="ECO:0000256" key="3">
    <source>
        <dbReference type="ARBA" id="ARBA00022833"/>
    </source>
</evidence>
<dbReference type="PROSITE" id="PS50009">
    <property type="entry name" value="RASGEF_CAT"/>
    <property type="match status" value="1"/>
</dbReference>
<evidence type="ECO:0008006" key="10">
    <source>
        <dbReference type="Google" id="ProtNLM"/>
    </source>
</evidence>
<evidence type="ECO:0000256" key="4">
    <source>
        <dbReference type="PROSITE-ProRule" id="PRU00168"/>
    </source>
</evidence>
<dbReference type="InterPro" id="IPR036964">
    <property type="entry name" value="RASGEF_cat_dom_sf"/>
</dbReference>
<dbReference type="GO" id="GO:0005085">
    <property type="term" value="F:guanyl-nucleotide exchange factor activity"/>
    <property type="evidence" value="ECO:0007669"/>
    <property type="project" value="UniProtKB-KW"/>
</dbReference>
<dbReference type="SUPFAM" id="SSF57889">
    <property type="entry name" value="Cysteine-rich domain"/>
    <property type="match status" value="1"/>
</dbReference>
<dbReference type="Pfam" id="PF00617">
    <property type="entry name" value="RasGEF"/>
    <property type="match status" value="2"/>
</dbReference>
<evidence type="ECO:0000259" key="6">
    <source>
        <dbReference type="PROSITE" id="PS50009"/>
    </source>
</evidence>
<reference evidence="9" key="1">
    <citation type="submission" date="2024-04" db="EMBL/GenBank/DDBJ databases">
        <title>Salinicola lusitanus LLJ914,a marine bacterium isolated from the Okinawa Trough.</title>
        <authorList>
            <person name="Li J."/>
        </authorList>
    </citation>
    <scope>NUCLEOTIDE SEQUENCE [LARGE SCALE GENOMIC DNA]</scope>
</reference>
<keyword evidence="1 4" id="KW-0344">Guanine-nucleotide releasing factor</keyword>
<dbReference type="GO" id="GO:0046872">
    <property type="term" value="F:metal ion binding"/>
    <property type="evidence" value="ECO:0007669"/>
    <property type="project" value="UniProtKB-KW"/>
</dbReference>
<comment type="caution">
    <text evidence="8">The sequence shown here is derived from an EMBL/GenBank/DDBJ whole genome shotgun (WGS) entry which is preliminary data.</text>
</comment>
<dbReference type="Gene3D" id="3.30.60.20">
    <property type="match status" value="1"/>
</dbReference>
<evidence type="ECO:0000256" key="5">
    <source>
        <dbReference type="SAM" id="MobiDB-lite"/>
    </source>
</evidence>
<proteinExistence type="predicted"/>
<keyword evidence="3" id="KW-0862">Zinc</keyword>
<dbReference type="Gene3D" id="1.10.840.10">
    <property type="entry name" value="Ras guanine-nucleotide exchange factors catalytic domain"/>
    <property type="match status" value="2"/>
</dbReference>
<dbReference type="PANTHER" id="PTHR23113">
    <property type="entry name" value="GUANINE NUCLEOTIDE EXCHANGE FACTOR"/>
    <property type="match status" value="1"/>
</dbReference>
<protein>
    <recommendedName>
        <fullName evidence="10">Phorbol-ester/DAG-type domain-containing protein</fullName>
    </recommendedName>
</protein>
<feature type="compositionally biased region" description="Basic residues" evidence="5">
    <location>
        <begin position="543"/>
        <end position="552"/>
    </location>
</feature>
<evidence type="ECO:0000256" key="2">
    <source>
        <dbReference type="ARBA" id="ARBA00022723"/>
    </source>
</evidence>
<dbReference type="PROSITE" id="PS00479">
    <property type="entry name" value="ZF_DAG_PE_1"/>
    <property type="match status" value="1"/>
</dbReference>
<dbReference type="InterPro" id="IPR046349">
    <property type="entry name" value="C1-like_sf"/>
</dbReference>
<dbReference type="AlphaFoldDB" id="A0AAW0MQN7"/>
<dbReference type="PANTHER" id="PTHR23113:SF252">
    <property type="entry name" value="RAS GUANYL-RELEASING PROTEIN 3"/>
    <property type="match status" value="1"/>
</dbReference>
<accession>A0AAW0MQN7</accession>
<feature type="domain" description="Ras-GEF" evidence="6">
    <location>
        <begin position="1"/>
        <end position="204"/>
    </location>
</feature>
<dbReference type="PROSITE" id="PS50081">
    <property type="entry name" value="ZF_DAG_PE_2"/>
    <property type="match status" value="1"/>
</dbReference>
<evidence type="ECO:0000259" key="7">
    <source>
        <dbReference type="PROSITE" id="PS50081"/>
    </source>
</evidence>
<keyword evidence="9" id="KW-1185">Reference proteome</keyword>
<dbReference type="InterPro" id="IPR001895">
    <property type="entry name" value="RASGEF_cat_dom"/>
</dbReference>
<keyword evidence="2" id="KW-0479">Metal-binding</keyword>
<feature type="domain" description="Phorbol-ester/DAG-type" evidence="7">
    <location>
        <begin position="431"/>
        <end position="481"/>
    </location>
</feature>
<evidence type="ECO:0000256" key="1">
    <source>
        <dbReference type="ARBA" id="ARBA00022658"/>
    </source>
</evidence>
<dbReference type="EMBL" id="JBBPFD010000044">
    <property type="protein sequence ID" value="KAK7880853.1"/>
    <property type="molecule type" value="Genomic_DNA"/>
</dbReference>
<dbReference type="InterPro" id="IPR002219">
    <property type="entry name" value="PKC_DAG/PE"/>
</dbReference>
<gene>
    <name evidence="8" type="ORF">WMY93_032514</name>
</gene>
<organism evidence="8 9">
    <name type="scientific">Mugilogobius chulae</name>
    <name type="common">yellowstripe goby</name>
    <dbReference type="NCBI Taxonomy" id="88201"/>
    <lineage>
        <taxon>Eukaryota</taxon>
        <taxon>Metazoa</taxon>
        <taxon>Chordata</taxon>
        <taxon>Craniata</taxon>
        <taxon>Vertebrata</taxon>
        <taxon>Euteleostomi</taxon>
        <taxon>Actinopterygii</taxon>
        <taxon>Neopterygii</taxon>
        <taxon>Teleostei</taxon>
        <taxon>Neoteleostei</taxon>
        <taxon>Acanthomorphata</taxon>
        <taxon>Gobiaria</taxon>
        <taxon>Gobiiformes</taxon>
        <taxon>Gobioidei</taxon>
        <taxon>Gobiidae</taxon>
        <taxon>Gobionellinae</taxon>
        <taxon>Mugilogobius</taxon>
    </lineage>
</organism>
<dbReference type="Proteomes" id="UP001460270">
    <property type="component" value="Unassembled WGS sequence"/>
</dbReference>